<dbReference type="Pfam" id="PF12796">
    <property type="entry name" value="Ank_2"/>
    <property type="match status" value="1"/>
</dbReference>
<reference evidence="1 2" key="1">
    <citation type="journal article" date="2021" name="Sci. Rep.">
        <title>The genome of the diatom Chaetoceros tenuissimus carries an ancient integrated fragment of an extant virus.</title>
        <authorList>
            <person name="Hongo Y."/>
            <person name="Kimura K."/>
            <person name="Takaki Y."/>
            <person name="Yoshida Y."/>
            <person name="Baba S."/>
            <person name="Kobayashi G."/>
            <person name="Nagasaki K."/>
            <person name="Hano T."/>
            <person name="Tomaru Y."/>
        </authorList>
    </citation>
    <scope>NUCLEOTIDE SEQUENCE [LARGE SCALE GENOMIC DNA]</scope>
    <source>
        <strain evidence="1 2">NIES-3715</strain>
    </source>
</reference>
<comment type="caution">
    <text evidence="1">The sequence shown here is derived from an EMBL/GenBank/DDBJ whole genome shotgun (WGS) entry which is preliminary data.</text>
</comment>
<protein>
    <submittedName>
        <fullName evidence="1">Ankyrin repeat/ATP synthase domain-containing protein</fullName>
    </submittedName>
</protein>
<dbReference type="InterPro" id="IPR002110">
    <property type="entry name" value="Ankyrin_rpt"/>
</dbReference>
<dbReference type="InterPro" id="IPR052050">
    <property type="entry name" value="SecEffector_AnkRepeat"/>
</dbReference>
<dbReference type="PANTHER" id="PTHR46586">
    <property type="entry name" value="ANKYRIN REPEAT-CONTAINING PROTEIN"/>
    <property type="match status" value="1"/>
</dbReference>
<evidence type="ECO:0000313" key="1">
    <source>
        <dbReference type="EMBL" id="GFH57140.1"/>
    </source>
</evidence>
<accession>A0AAD3HB67</accession>
<dbReference type="Gene3D" id="1.25.40.20">
    <property type="entry name" value="Ankyrin repeat-containing domain"/>
    <property type="match status" value="1"/>
</dbReference>
<gene>
    <name evidence="1" type="ORF">CTEN210_13616</name>
</gene>
<dbReference type="Proteomes" id="UP001054902">
    <property type="component" value="Unassembled WGS sequence"/>
</dbReference>
<dbReference type="EMBL" id="BLLK01000057">
    <property type="protein sequence ID" value="GFH57140.1"/>
    <property type="molecule type" value="Genomic_DNA"/>
</dbReference>
<dbReference type="AlphaFoldDB" id="A0AAD3HB67"/>
<name>A0AAD3HB67_9STRA</name>
<sequence length="206" mass="23812">MHCRNAIEHGSIDCLKYLHEDANCALDNTGFCTIAARRGNVEILTYLRENGCEWNQRECCRVAIEENHFKCLKFLIENGCSMDVHAEECFRMAVRVGSVECFQYFHDKKFSWNARYCTSASVSRWCDLDCLKYLLENGFKLDLDEADYLGIVARCQDAAYHEKNCYLDRYYCYGEGMIGAWKVFNKRDEVGAKVKAILPMIAKTIP</sequence>
<evidence type="ECO:0000313" key="2">
    <source>
        <dbReference type="Proteomes" id="UP001054902"/>
    </source>
</evidence>
<dbReference type="SUPFAM" id="SSF48403">
    <property type="entry name" value="Ankyrin repeat"/>
    <property type="match status" value="1"/>
</dbReference>
<dbReference type="PANTHER" id="PTHR46586:SF3">
    <property type="entry name" value="ANKYRIN REPEAT-CONTAINING PROTEIN"/>
    <property type="match status" value="1"/>
</dbReference>
<proteinExistence type="predicted"/>
<keyword evidence="2" id="KW-1185">Reference proteome</keyword>
<dbReference type="InterPro" id="IPR036770">
    <property type="entry name" value="Ankyrin_rpt-contain_sf"/>
</dbReference>
<organism evidence="1 2">
    <name type="scientific">Chaetoceros tenuissimus</name>
    <dbReference type="NCBI Taxonomy" id="426638"/>
    <lineage>
        <taxon>Eukaryota</taxon>
        <taxon>Sar</taxon>
        <taxon>Stramenopiles</taxon>
        <taxon>Ochrophyta</taxon>
        <taxon>Bacillariophyta</taxon>
        <taxon>Coscinodiscophyceae</taxon>
        <taxon>Chaetocerotophycidae</taxon>
        <taxon>Chaetocerotales</taxon>
        <taxon>Chaetocerotaceae</taxon>
        <taxon>Chaetoceros</taxon>
    </lineage>
</organism>